<dbReference type="EMBL" id="VIKR01000001">
    <property type="protein sequence ID" value="TQV76934.1"/>
    <property type="molecule type" value="Genomic_DNA"/>
</dbReference>
<evidence type="ECO:0000313" key="4">
    <source>
        <dbReference type="EMBL" id="TQV76934.1"/>
    </source>
</evidence>
<dbReference type="InterPro" id="IPR030820">
    <property type="entry name" value="OMP_myx_plus_Proteobacteria"/>
</dbReference>
<protein>
    <submittedName>
        <fullName evidence="4">Outer membrane beta-barrel domain-containing protein</fullName>
    </submittedName>
</protein>
<evidence type="ECO:0000313" key="5">
    <source>
        <dbReference type="Proteomes" id="UP000317839"/>
    </source>
</evidence>
<gene>
    <name evidence="4" type="ORF">FLL45_02990</name>
</gene>
<keyword evidence="1 2" id="KW-0732">Signal</keyword>
<sequence>MEYWFQRILLVTKQLTLLCLSGLFYTAQAQESDKIDSEYFDVGLFTGILNIEDFNSEFITGINATFNANENYFVQFNYLQTDASLSSFEESQGALFSGSDRTFTHFDFLVGYNLFQGEHFLSGNEAKLSSLYLVSGVGDTEFGGEDSFTYTLGVGYQIAVQRDLLLKFDFRDYIYKTNIIGENKSAHNTQLSIALSYSF</sequence>
<reference evidence="4 5" key="1">
    <citation type="submission" date="2019-06" db="EMBL/GenBank/DDBJ databases">
        <title>Draft genome of Aliikangiella marina GYP-15.</title>
        <authorList>
            <person name="Wang G."/>
        </authorList>
    </citation>
    <scope>NUCLEOTIDE SEQUENCE [LARGE SCALE GENOMIC DNA]</scope>
    <source>
        <strain evidence="4 5">GYP-15</strain>
    </source>
</reference>
<feature type="domain" description="Outer membrane protein beta-barrel" evidence="3">
    <location>
        <begin position="16"/>
        <end position="199"/>
    </location>
</feature>
<evidence type="ECO:0000256" key="1">
    <source>
        <dbReference type="ARBA" id="ARBA00022729"/>
    </source>
</evidence>
<feature type="signal peptide" evidence="2">
    <location>
        <begin position="1"/>
        <end position="29"/>
    </location>
</feature>
<feature type="chain" id="PRO_5021889641" evidence="2">
    <location>
        <begin position="30"/>
        <end position="199"/>
    </location>
</feature>
<organism evidence="4 5">
    <name type="scientific">Aliikangiella marina</name>
    <dbReference type="NCBI Taxonomy" id="1712262"/>
    <lineage>
        <taxon>Bacteria</taxon>
        <taxon>Pseudomonadati</taxon>
        <taxon>Pseudomonadota</taxon>
        <taxon>Gammaproteobacteria</taxon>
        <taxon>Oceanospirillales</taxon>
        <taxon>Pleioneaceae</taxon>
        <taxon>Aliikangiella</taxon>
    </lineage>
</organism>
<dbReference type="InterPro" id="IPR027385">
    <property type="entry name" value="Beta-barrel_OMP"/>
</dbReference>
<dbReference type="Proteomes" id="UP000317839">
    <property type="component" value="Unassembled WGS sequence"/>
</dbReference>
<dbReference type="OrthoDB" id="6195269at2"/>
<keyword evidence="5" id="KW-1185">Reference proteome</keyword>
<name>A0A545TI79_9GAMM</name>
<proteinExistence type="predicted"/>
<dbReference type="NCBIfam" id="TIGR04565">
    <property type="entry name" value="OMP_myx_plus"/>
    <property type="match status" value="1"/>
</dbReference>
<evidence type="ECO:0000256" key="2">
    <source>
        <dbReference type="SAM" id="SignalP"/>
    </source>
</evidence>
<dbReference type="AlphaFoldDB" id="A0A545TI79"/>
<dbReference type="RefSeq" id="WP_142888294.1">
    <property type="nucleotide sequence ID" value="NZ_VIKR01000001.1"/>
</dbReference>
<comment type="caution">
    <text evidence="4">The sequence shown here is derived from an EMBL/GenBank/DDBJ whole genome shotgun (WGS) entry which is preliminary data.</text>
</comment>
<dbReference type="Pfam" id="PF13505">
    <property type="entry name" value="OMP_b-brl"/>
    <property type="match status" value="1"/>
</dbReference>
<accession>A0A545TI79</accession>
<evidence type="ECO:0000259" key="3">
    <source>
        <dbReference type="Pfam" id="PF13505"/>
    </source>
</evidence>